<dbReference type="PANTHER" id="PTHR45846:SF1">
    <property type="entry name" value="TRNA-DIHYDROURIDINE(47) SYNTHASE [NAD(P)(+)]-LIKE"/>
    <property type="match status" value="1"/>
</dbReference>
<evidence type="ECO:0000256" key="14">
    <source>
        <dbReference type="PIRSR" id="PIRSR006621-2"/>
    </source>
</evidence>
<comment type="caution">
    <text evidence="16">The sequence shown here is derived from an EMBL/GenBank/DDBJ whole genome shotgun (WGS) entry which is preliminary data.</text>
</comment>
<dbReference type="Gene3D" id="3.20.20.70">
    <property type="entry name" value="Aldolase class I"/>
    <property type="match status" value="1"/>
</dbReference>
<keyword evidence="9 12" id="KW-0560">Oxidoreductase</keyword>
<evidence type="ECO:0000256" key="8">
    <source>
        <dbReference type="ARBA" id="ARBA00022884"/>
    </source>
</evidence>
<dbReference type="PROSITE" id="PS01136">
    <property type="entry name" value="UPF0034"/>
    <property type="match status" value="1"/>
</dbReference>
<protein>
    <recommendedName>
        <fullName evidence="12">tRNA-dihydrouridine synthase</fullName>
        <ecNumber evidence="12">1.3.1.-</ecNumber>
    </recommendedName>
</protein>
<gene>
    <name evidence="16" type="primary">dusB</name>
    <name evidence="16" type="ORF">E2C06_26260</name>
</gene>
<keyword evidence="8" id="KW-0694">RNA-binding</keyword>
<proteinExistence type="inferred from homology"/>
<dbReference type="SUPFAM" id="SSF51395">
    <property type="entry name" value="FMN-linked oxidoreductases"/>
    <property type="match status" value="1"/>
</dbReference>
<evidence type="ECO:0000256" key="3">
    <source>
        <dbReference type="ARBA" id="ARBA00022555"/>
    </source>
</evidence>
<evidence type="ECO:0000256" key="11">
    <source>
        <dbReference type="ARBA" id="ARBA00048802"/>
    </source>
</evidence>
<dbReference type="GO" id="GO:0050660">
    <property type="term" value="F:flavin adenine dinucleotide binding"/>
    <property type="evidence" value="ECO:0007669"/>
    <property type="project" value="InterPro"/>
</dbReference>
<feature type="binding site" evidence="14">
    <location>
        <position position="160"/>
    </location>
    <ligand>
        <name>FMN</name>
        <dbReference type="ChEBI" id="CHEBI:58210"/>
    </ligand>
</feature>
<evidence type="ECO:0000256" key="13">
    <source>
        <dbReference type="PIRSR" id="PIRSR006621-1"/>
    </source>
</evidence>
<evidence type="ECO:0000313" key="17">
    <source>
        <dbReference type="Proteomes" id="UP000295096"/>
    </source>
</evidence>
<dbReference type="OrthoDB" id="9783413at2"/>
<feature type="binding site" evidence="14">
    <location>
        <position position="190"/>
    </location>
    <ligand>
        <name>FMN</name>
        <dbReference type="ChEBI" id="CHEBI:58210"/>
    </ligand>
</feature>
<comment type="function">
    <text evidence="2 12">Catalyzes the synthesis of 5,6-dihydrouridine (D), a modified base found in the D-loop of most tRNAs, via the reduction of the C5-C6 double bond in target uridines.</text>
</comment>
<dbReference type="InterPro" id="IPR001269">
    <property type="entry name" value="DUS_fam"/>
</dbReference>
<dbReference type="InterPro" id="IPR013785">
    <property type="entry name" value="Aldolase_TIM"/>
</dbReference>
<dbReference type="Pfam" id="PF01207">
    <property type="entry name" value="Dus"/>
    <property type="match status" value="1"/>
</dbReference>
<evidence type="ECO:0000256" key="12">
    <source>
        <dbReference type="PIRNR" id="PIRNR006621"/>
    </source>
</evidence>
<evidence type="ECO:0000256" key="6">
    <source>
        <dbReference type="ARBA" id="ARBA00022694"/>
    </source>
</evidence>
<dbReference type="CDD" id="cd02801">
    <property type="entry name" value="DUS_like_FMN"/>
    <property type="match status" value="1"/>
</dbReference>
<name>A0A4R5QAT1_9PROT</name>
<sequence length="368" mass="39079">MSINMPSDDVRPSAVPGLRSLAVGAVRVDVPVYLAPMSGVTDLPFRRLARAQGTGMVVSEMIASQAMVRENRQTLKMAEVDGFGAPSAVQLAGCEPGVMAEAAKLAADRGAAIVDINFGCPVKKVAVGQSAGSALMRDEVRAAAILEAVVKAVDVPVTLKMRMGWDHQSLNAPKLARIAEACGIRLVTIHGRTRQMLYTGTADWAFVRQVKEAVAIPVLVNGDILTPEHAAEALRQSGADGVMIGRGCYGRPWFPRQVADYLATGLPPAEPALAEQLAILLAHYRDMLSHHGTVTGVRLARKHIAWYSKGLPGSAEFRSGINQVDTPEAVEARIHAFYGPLLDQGLEAARAAFHARGQQADAAGRMAA</sequence>
<evidence type="ECO:0000259" key="15">
    <source>
        <dbReference type="Pfam" id="PF01207"/>
    </source>
</evidence>
<feature type="binding site" evidence="14">
    <location>
        <position position="90"/>
    </location>
    <ligand>
        <name>FMN</name>
        <dbReference type="ChEBI" id="CHEBI:58210"/>
    </ligand>
</feature>
<keyword evidence="4 12" id="KW-0285">Flavoprotein</keyword>
<dbReference type="Gene3D" id="1.10.1200.80">
    <property type="entry name" value="Putative flavin oxidoreducatase, domain 2"/>
    <property type="match status" value="1"/>
</dbReference>
<evidence type="ECO:0000256" key="4">
    <source>
        <dbReference type="ARBA" id="ARBA00022630"/>
    </source>
</evidence>
<keyword evidence="3" id="KW-0820">tRNA-binding</keyword>
<comment type="catalytic activity">
    <reaction evidence="10">
        <text>a 5,6-dihydrouridine in tRNA + NADP(+) = a uridine in tRNA + NADPH + H(+)</text>
        <dbReference type="Rhea" id="RHEA:23624"/>
        <dbReference type="Rhea" id="RHEA-COMP:13339"/>
        <dbReference type="Rhea" id="RHEA-COMP:13887"/>
        <dbReference type="ChEBI" id="CHEBI:15378"/>
        <dbReference type="ChEBI" id="CHEBI:57783"/>
        <dbReference type="ChEBI" id="CHEBI:58349"/>
        <dbReference type="ChEBI" id="CHEBI:65315"/>
        <dbReference type="ChEBI" id="CHEBI:74443"/>
    </reaction>
</comment>
<evidence type="ECO:0000313" key="16">
    <source>
        <dbReference type="EMBL" id="TDH59668.1"/>
    </source>
</evidence>
<evidence type="ECO:0000256" key="5">
    <source>
        <dbReference type="ARBA" id="ARBA00022643"/>
    </source>
</evidence>
<keyword evidence="7" id="KW-0521">NADP</keyword>
<dbReference type="InterPro" id="IPR024036">
    <property type="entry name" value="tRNA-dHydroUridine_Synthase_C"/>
</dbReference>
<feature type="domain" description="DUS-like FMN-binding" evidence="15">
    <location>
        <begin position="34"/>
        <end position="333"/>
    </location>
</feature>
<dbReference type="InterPro" id="IPR004652">
    <property type="entry name" value="DusB-like"/>
</dbReference>
<keyword evidence="14" id="KW-0547">Nucleotide-binding</keyword>
<organism evidence="16 17">
    <name type="scientific">Dankookia rubra</name>
    <dbReference type="NCBI Taxonomy" id="1442381"/>
    <lineage>
        <taxon>Bacteria</taxon>
        <taxon>Pseudomonadati</taxon>
        <taxon>Pseudomonadota</taxon>
        <taxon>Alphaproteobacteria</taxon>
        <taxon>Acetobacterales</taxon>
        <taxon>Roseomonadaceae</taxon>
        <taxon>Dankookia</taxon>
    </lineage>
</organism>
<dbReference type="NCBIfam" id="TIGR00737">
    <property type="entry name" value="nifR3_yhdG"/>
    <property type="match status" value="1"/>
</dbReference>
<evidence type="ECO:0000256" key="9">
    <source>
        <dbReference type="ARBA" id="ARBA00023002"/>
    </source>
</evidence>
<dbReference type="Proteomes" id="UP000295096">
    <property type="component" value="Unassembled WGS sequence"/>
</dbReference>
<feature type="binding site" evidence="14">
    <location>
        <begin position="245"/>
        <end position="246"/>
    </location>
    <ligand>
        <name>FMN</name>
        <dbReference type="ChEBI" id="CHEBI:58210"/>
    </ligand>
</feature>
<keyword evidence="17" id="KW-1185">Reference proteome</keyword>
<evidence type="ECO:0000256" key="10">
    <source>
        <dbReference type="ARBA" id="ARBA00048205"/>
    </source>
</evidence>
<keyword evidence="6 12" id="KW-0819">tRNA processing</keyword>
<reference evidence="16 17" key="1">
    <citation type="journal article" date="2016" name="J. Microbiol.">
        <title>Dankookia rubra gen. nov., sp. nov., an alphaproteobacterium isolated from sediment of a shallow stream.</title>
        <authorList>
            <person name="Kim W.H."/>
            <person name="Kim D.H."/>
            <person name="Kang K."/>
            <person name="Ahn T.Y."/>
        </authorList>
    </citation>
    <scope>NUCLEOTIDE SEQUENCE [LARGE SCALE GENOMIC DNA]</scope>
    <source>
        <strain evidence="16 17">JCM30602</strain>
    </source>
</reference>
<dbReference type="InterPro" id="IPR035587">
    <property type="entry name" value="DUS-like_FMN-bd"/>
</dbReference>
<dbReference type="PIRSF" id="PIRSF006621">
    <property type="entry name" value="Dus"/>
    <property type="match status" value="1"/>
</dbReference>
<dbReference type="GO" id="GO:0000049">
    <property type="term" value="F:tRNA binding"/>
    <property type="evidence" value="ECO:0007669"/>
    <property type="project" value="UniProtKB-KW"/>
</dbReference>
<keyword evidence="5 12" id="KW-0288">FMN</keyword>
<dbReference type="EMBL" id="SMSJ01000058">
    <property type="protein sequence ID" value="TDH59668.1"/>
    <property type="molecule type" value="Genomic_DNA"/>
</dbReference>
<evidence type="ECO:0000256" key="7">
    <source>
        <dbReference type="ARBA" id="ARBA00022857"/>
    </source>
</evidence>
<dbReference type="EC" id="1.3.1.-" evidence="12"/>
<comment type="similarity">
    <text evidence="12">Belongs to the dus family.</text>
</comment>
<feature type="active site" description="Proton donor" evidence="13">
    <location>
        <position position="120"/>
    </location>
</feature>
<accession>A0A4R5QAT1</accession>
<evidence type="ECO:0000256" key="1">
    <source>
        <dbReference type="ARBA" id="ARBA00001917"/>
    </source>
</evidence>
<dbReference type="AlphaFoldDB" id="A0A4R5QAT1"/>
<dbReference type="PANTHER" id="PTHR45846">
    <property type="entry name" value="TRNA-DIHYDROURIDINE(47) SYNTHASE [NAD(P)(+)]-LIKE"/>
    <property type="match status" value="1"/>
</dbReference>
<dbReference type="InterPro" id="IPR018517">
    <property type="entry name" value="tRNA_hU_synthase_CS"/>
</dbReference>
<comment type="catalytic activity">
    <reaction evidence="11">
        <text>a 5,6-dihydrouridine in tRNA + NAD(+) = a uridine in tRNA + NADH + H(+)</text>
        <dbReference type="Rhea" id="RHEA:54452"/>
        <dbReference type="Rhea" id="RHEA-COMP:13339"/>
        <dbReference type="Rhea" id="RHEA-COMP:13887"/>
        <dbReference type="ChEBI" id="CHEBI:15378"/>
        <dbReference type="ChEBI" id="CHEBI:57540"/>
        <dbReference type="ChEBI" id="CHEBI:57945"/>
        <dbReference type="ChEBI" id="CHEBI:65315"/>
        <dbReference type="ChEBI" id="CHEBI:74443"/>
    </reaction>
</comment>
<comment type="cofactor">
    <cofactor evidence="1 12 14">
        <name>FMN</name>
        <dbReference type="ChEBI" id="CHEBI:58210"/>
    </cofactor>
</comment>
<dbReference type="GO" id="GO:0017150">
    <property type="term" value="F:tRNA dihydrouridine synthase activity"/>
    <property type="evidence" value="ECO:0007669"/>
    <property type="project" value="InterPro"/>
</dbReference>
<evidence type="ECO:0000256" key="2">
    <source>
        <dbReference type="ARBA" id="ARBA00002790"/>
    </source>
</evidence>